<dbReference type="PANTHER" id="PTHR30258:SF1">
    <property type="entry name" value="PROTEIN TRANSPORT PROTEIN HOFB HOMOLOG"/>
    <property type="match status" value="1"/>
</dbReference>
<dbReference type="InterPro" id="IPR001482">
    <property type="entry name" value="T2SS/T4SS_dom"/>
</dbReference>
<dbReference type="SUPFAM" id="SSF52540">
    <property type="entry name" value="P-loop containing nucleoside triphosphate hydrolases"/>
    <property type="match status" value="1"/>
</dbReference>
<dbReference type="EMBL" id="CP001056">
    <property type="protein sequence ID" value="ACD23798.1"/>
    <property type="molecule type" value="Genomic_DNA"/>
</dbReference>
<dbReference type="GO" id="GO:0016887">
    <property type="term" value="F:ATP hydrolysis activity"/>
    <property type="evidence" value="ECO:0007669"/>
    <property type="project" value="TreeGrafter"/>
</dbReference>
<name>B2TRP6_CLOBB</name>
<keyword evidence="3" id="KW-0067">ATP-binding</keyword>
<dbReference type="GO" id="GO:0005524">
    <property type="term" value="F:ATP binding"/>
    <property type="evidence" value="ECO:0007669"/>
    <property type="project" value="UniProtKB-KW"/>
</dbReference>
<dbReference type="InterPro" id="IPR027417">
    <property type="entry name" value="P-loop_NTPase"/>
</dbReference>
<dbReference type="CDD" id="cd01129">
    <property type="entry name" value="PulE-GspE-like"/>
    <property type="match status" value="1"/>
</dbReference>
<protein>
    <submittedName>
        <fullName evidence="5">Type II/IV secretion system protein</fullName>
    </submittedName>
</protein>
<dbReference type="Pfam" id="PF00437">
    <property type="entry name" value="T2SSE"/>
    <property type="match status" value="1"/>
</dbReference>
<evidence type="ECO:0000256" key="2">
    <source>
        <dbReference type="ARBA" id="ARBA00022741"/>
    </source>
</evidence>
<gene>
    <name evidence="5" type="ordered locus">CLL_A2426</name>
</gene>
<evidence type="ECO:0000256" key="1">
    <source>
        <dbReference type="ARBA" id="ARBA00006611"/>
    </source>
</evidence>
<comment type="similarity">
    <text evidence="1">Belongs to the GSP E family.</text>
</comment>
<dbReference type="PATRIC" id="fig|935198.13.peg.2386"/>
<dbReference type="Gene3D" id="3.30.450.90">
    <property type="match status" value="1"/>
</dbReference>
<reference evidence="5" key="1">
    <citation type="submission" date="2009-06" db="EMBL/GenBank/DDBJ databases">
        <authorList>
            <consortium name="US DOE Joint Genome Institute (JGI-PGF)"/>
            <person name="Lucas S."/>
            <person name="Copeland A."/>
            <person name="Lapidus A."/>
            <person name="Glavina del Rio T."/>
            <person name="Dalin E."/>
            <person name="Tice H."/>
            <person name="Bruce D."/>
            <person name="Goodwin L."/>
            <person name="Pitluck S."/>
            <person name="Kyrpides N."/>
            <person name="Mavromatis K."/>
            <person name="Ivanova N."/>
            <person name="Saunders E."/>
            <person name="Brettin T."/>
            <person name="Detter J.C."/>
            <person name="Han C."/>
            <person name="Larimer F."/>
            <person name="Land M."/>
            <person name="Hauser L."/>
            <person name="Markowitz V."/>
            <person name="Cheng J.-F."/>
            <person name="Hugenholtz P."/>
            <person name="Woyke T."/>
            <person name="Wu D."/>
            <person name="Gronow S."/>
            <person name="Klenk H.-P."/>
            <person name="Eisen J.A."/>
        </authorList>
    </citation>
    <scope>NUCLEOTIDE SEQUENCE</scope>
    <source>
        <strain evidence="5">Eklund 17B</strain>
    </source>
</reference>
<sequence>MDIRYRINGGLILVHKMLLSEYLTLASKIKLKANMDISERRKPQDGKIIINYNDNNYDLRVSSIPVVYGEKIVIRILYSENFNYKLDDLYYSKEKIELIKKIMSLKKGLVLVNGPTGSGKSTTLYTILKEINIEDINITTLEDPVEAIIPNINQMSLNKKLDINFSNGLKNILRQDPDVIMIGEVRDEETAAMSVRASITGHKVYTTIHTSTPREVFLRLEDMGIKPYLLRDSIVGIISQRLIKILCENCKKEDIKNTYKGIKLYKRASCSKCNYSGYESRKLISAVYFLDKEYDEIDIYKDKYCLSNIGMKDDLEELLKRGQISYEDYVRFMKGEGLNEYL</sequence>
<organism evidence="5">
    <name type="scientific">Clostridium botulinum (strain Eklund 17B / Type B)</name>
    <dbReference type="NCBI Taxonomy" id="935198"/>
    <lineage>
        <taxon>Bacteria</taxon>
        <taxon>Bacillati</taxon>
        <taxon>Bacillota</taxon>
        <taxon>Clostridia</taxon>
        <taxon>Eubacteriales</taxon>
        <taxon>Clostridiaceae</taxon>
        <taxon>Clostridium</taxon>
    </lineage>
</organism>
<dbReference type="AlphaFoldDB" id="B2TRP6"/>
<dbReference type="PANTHER" id="PTHR30258">
    <property type="entry name" value="TYPE II SECRETION SYSTEM PROTEIN GSPE-RELATED"/>
    <property type="match status" value="1"/>
</dbReference>
<accession>U4P7G3</accession>
<feature type="domain" description="Bacterial type II secretion system protein E" evidence="4">
    <location>
        <begin position="173"/>
        <end position="187"/>
    </location>
</feature>
<evidence type="ECO:0000256" key="3">
    <source>
        <dbReference type="ARBA" id="ARBA00022840"/>
    </source>
</evidence>
<dbReference type="PROSITE" id="PS00662">
    <property type="entry name" value="T2SP_E"/>
    <property type="match status" value="1"/>
</dbReference>
<accession>B2TRP6</accession>
<evidence type="ECO:0000259" key="4">
    <source>
        <dbReference type="PROSITE" id="PS00662"/>
    </source>
</evidence>
<evidence type="ECO:0000313" key="5">
    <source>
        <dbReference type="EMBL" id="ACD23798.1"/>
    </source>
</evidence>
<dbReference type="KEGG" id="cbk:CLL_A2426"/>
<dbReference type="Gene3D" id="3.40.50.300">
    <property type="entry name" value="P-loop containing nucleotide triphosphate hydrolases"/>
    <property type="match status" value="1"/>
</dbReference>
<reference evidence="5" key="2">
    <citation type="submission" date="2009-08" db="EMBL/GenBank/DDBJ databases">
        <authorList>
            <person name="Shrivastava S."/>
            <person name="Brinkac L.M."/>
            <person name="Dodson R.J."/>
            <person name="Harkins D.M."/>
            <person name="Durkin A.S."/>
            <person name="Sutton G."/>
        </authorList>
    </citation>
    <scope>NUCLEOTIDE SEQUENCE</scope>
    <source>
        <strain evidence="5">Eklund 17B</strain>
    </source>
</reference>
<dbReference type="GO" id="GO:0005886">
    <property type="term" value="C:plasma membrane"/>
    <property type="evidence" value="ECO:0007669"/>
    <property type="project" value="TreeGrafter"/>
</dbReference>
<proteinExistence type="inferred from homology"/>
<keyword evidence="2" id="KW-0547">Nucleotide-binding</keyword>
<dbReference type="HOGENOM" id="CLU_013446_2_2_9"/>